<dbReference type="Proteomes" id="UP000716004">
    <property type="component" value="Unassembled WGS sequence"/>
</dbReference>
<keyword evidence="3 6" id="KW-0812">Transmembrane</keyword>
<dbReference type="Gene3D" id="2.30.30.60">
    <property type="match status" value="1"/>
</dbReference>
<feature type="transmembrane region" description="Helical" evidence="6">
    <location>
        <begin position="75"/>
        <end position="100"/>
    </location>
</feature>
<dbReference type="GO" id="GO:0008381">
    <property type="term" value="F:mechanosensitive monoatomic ion channel activity"/>
    <property type="evidence" value="ECO:0007669"/>
    <property type="project" value="InterPro"/>
</dbReference>
<evidence type="ECO:0000256" key="6">
    <source>
        <dbReference type="SAM" id="Phobius"/>
    </source>
</evidence>
<dbReference type="InterPro" id="IPR045275">
    <property type="entry name" value="MscS_archaea/bacteria_type"/>
</dbReference>
<feature type="transmembrane region" description="Helical" evidence="6">
    <location>
        <begin position="106"/>
        <end position="136"/>
    </location>
</feature>
<evidence type="ECO:0000256" key="4">
    <source>
        <dbReference type="ARBA" id="ARBA00022989"/>
    </source>
</evidence>
<dbReference type="PANTHER" id="PTHR30221">
    <property type="entry name" value="SMALL-CONDUCTANCE MECHANOSENSITIVE CHANNEL"/>
    <property type="match status" value="1"/>
</dbReference>
<dbReference type="SUPFAM" id="SSF50182">
    <property type="entry name" value="Sm-like ribonucleoproteins"/>
    <property type="match status" value="1"/>
</dbReference>
<dbReference type="InterPro" id="IPR006685">
    <property type="entry name" value="MscS_channel_2nd"/>
</dbReference>
<evidence type="ECO:0000256" key="2">
    <source>
        <dbReference type="ARBA" id="ARBA00008017"/>
    </source>
</evidence>
<dbReference type="PANTHER" id="PTHR30221:SF1">
    <property type="entry name" value="SMALL-CONDUCTANCE MECHANOSENSITIVE CHANNEL"/>
    <property type="match status" value="1"/>
</dbReference>
<sequence>MRARQIFSYAALMIILLVMLIISVYIVTSILHLVPVKFTRLFNAIVTVIILFILFRIISGFISRYLRSVMDPRKVYPLIFLFNVFGYFIIGVALLASIGIDVSSLILGGSLVTVVIGLAAQTVLANQFAGILIAIIRPFSVGDLVTINTWQYGGAFPTLFPKYFSVDRIEATGYTGTVSDITINYTSLHLLSGDVARIPNSIVFQAAVIIRGQEIYVKARYEVPKYIPFSSVRERIIEGVKLLPDYRGDIAVSVDETTLNTYILMVVAKFNGTDSDRKRGDLHTLLMDIVEPLKTQC</sequence>
<evidence type="ECO:0000313" key="9">
    <source>
        <dbReference type="Proteomes" id="UP000716004"/>
    </source>
</evidence>
<comment type="caution">
    <text evidence="8">The sequence shown here is derived from an EMBL/GenBank/DDBJ whole genome shotgun (WGS) entry which is preliminary data.</text>
</comment>
<evidence type="ECO:0000313" key="8">
    <source>
        <dbReference type="EMBL" id="MBX8631041.1"/>
    </source>
</evidence>
<keyword evidence="4 6" id="KW-1133">Transmembrane helix</keyword>
<dbReference type="SUPFAM" id="SSF82861">
    <property type="entry name" value="Mechanosensitive channel protein MscS (YggB), transmembrane region"/>
    <property type="match status" value="1"/>
</dbReference>
<organism evidence="8 9">
    <name type="scientific">Candidatus Sysuiplasma superficiale</name>
    <dbReference type="NCBI Taxonomy" id="2823368"/>
    <lineage>
        <taxon>Archaea</taxon>
        <taxon>Methanobacteriati</taxon>
        <taxon>Thermoplasmatota</taxon>
        <taxon>Thermoplasmata</taxon>
        <taxon>Candidatus Sysuiplasmatales</taxon>
        <taxon>Candidatus Sysuiplasmataceae</taxon>
        <taxon>Candidatus Sysuiplasma</taxon>
    </lineage>
</organism>
<protein>
    <submittedName>
        <fullName evidence="8">Mechanosensitive ion channel family protein</fullName>
    </submittedName>
</protein>
<dbReference type="AlphaFoldDB" id="A0A8J7YNW4"/>
<dbReference type="Gene3D" id="1.10.287.1260">
    <property type="match status" value="1"/>
</dbReference>
<keyword evidence="5 6" id="KW-0472">Membrane</keyword>
<comment type="subcellular location">
    <subcellularLocation>
        <location evidence="1">Membrane</location>
        <topology evidence="1">Multi-pass membrane protein</topology>
    </subcellularLocation>
</comment>
<name>A0A8J7YNW4_9ARCH</name>
<feature type="domain" description="Mechanosensitive ion channel MscS" evidence="7">
    <location>
        <begin position="123"/>
        <end position="208"/>
    </location>
</feature>
<dbReference type="InterPro" id="IPR010920">
    <property type="entry name" value="LSM_dom_sf"/>
</dbReference>
<evidence type="ECO:0000256" key="1">
    <source>
        <dbReference type="ARBA" id="ARBA00004141"/>
    </source>
</evidence>
<feature type="transmembrane region" description="Helical" evidence="6">
    <location>
        <begin position="12"/>
        <end position="35"/>
    </location>
</feature>
<proteinExistence type="inferred from homology"/>
<gene>
    <name evidence="8" type="ORF">J9259_00740</name>
</gene>
<evidence type="ECO:0000259" key="7">
    <source>
        <dbReference type="Pfam" id="PF00924"/>
    </source>
</evidence>
<reference evidence="8" key="1">
    <citation type="submission" date="2021-04" db="EMBL/GenBank/DDBJ databases">
        <title>Genomic insights into ecological role and evolution of a novel Thermoplasmata order Candidatus Sysuiplasmatales.</title>
        <authorList>
            <person name="Yuan Y."/>
        </authorList>
    </citation>
    <scope>NUCLEOTIDE SEQUENCE</scope>
    <source>
        <strain evidence="8">YP2-bin.285</strain>
    </source>
</reference>
<dbReference type="InterPro" id="IPR023408">
    <property type="entry name" value="MscS_beta-dom_sf"/>
</dbReference>
<dbReference type="InterPro" id="IPR011014">
    <property type="entry name" value="MscS_channel_TM-2"/>
</dbReference>
<comment type="similarity">
    <text evidence="2">Belongs to the MscS (TC 1.A.23) family.</text>
</comment>
<accession>A0A8J7YNW4</accession>
<feature type="transmembrane region" description="Helical" evidence="6">
    <location>
        <begin position="41"/>
        <end position="63"/>
    </location>
</feature>
<dbReference type="Pfam" id="PF00924">
    <property type="entry name" value="MS_channel_2nd"/>
    <property type="match status" value="1"/>
</dbReference>
<dbReference type="EMBL" id="JAGVSJ010000001">
    <property type="protein sequence ID" value="MBX8631041.1"/>
    <property type="molecule type" value="Genomic_DNA"/>
</dbReference>
<evidence type="ECO:0000256" key="5">
    <source>
        <dbReference type="ARBA" id="ARBA00023136"/>
    </source>
</evidence>
<evidence type="ECO:0000256" key="3">
    <source>
        <dbReference type="ARBA" id="ARBA00022692"/>
    </source>
</evidence>
<dbReference type="GO" id="GO:0016020">
    <property type="term" value="C:membrane"/>
    <property type="evidence" value="ECO:0007669"/>
    <property type="project" value="UniProtKB-SubCell"/>
</dbReference>